<dbReference type="GO" id="GO:0019134">
    <property type="term" value="F:glucosamine-1-phosphate N-acetyltransferase activity"/>
    <property type="evidence" value="ECO:0007669"/>
    <property type="project" value="UniProtKB-EC"/>
</dbReference>
<dbReference type="SUPFAM" id="SSF53448">
    <property type="entry name" value="Nucleotide-diphospho-sugar transferases"/>
    <property type="match status" value="1"/>
</dbReference>
<dbReference type="EMBL" id="JAAVJF010000005">
    <property type="protein sequence ID" value="NYR16302.1"/>
    <property type="molecule type" value="Genomic_DNA"/>
</dbReference>
<reference evidence="10 11" key="1">
    <citation type="journal article" date="2020" name="Nat. Commun.">
        <title>The structures of two archaeal type IV pili illuminate evolutionary relationships.</title>
        <authorList>
            <person name="Wang F."/>
            <person name="Baquero D.P."/>
            <person name="Su Z."/>
            <person name="Beltran L.C."/>
            <person name="Prangishvili D."/>
            <person name="Krupovic M."/>
            <person name="Egelman E.H."/>
        </authorList>
    </citation>
    <scope>NUCLEOTIDE SEQUENCE [LARGE SCALE GENOMIC DNA]</scope>
    <source>
        <strain evidence="10 11">2GA</strain>
    </source>
</reference>
<evidence type="ECO:0000256" key="8">
    <source>
        <dbReference type="ARBA" id="ARBA00048493"/>
    </source>
</evidence>
<comment type="similarity">
    <text evidence="2">In the N-terminal section; belongs to the N-acetylglucosamine-1-phosphate uridyltransferase family.</text>
</comment>
<evidence type="ECO:0000256" key="1">
    <source>
        <dbReference type="ARBA" id="ARBA00007707"/>
    </source>
</evidence>
<dbReference type="InterPro" id="IPR025877">
    <property type="entry name" value="MobA-like_NTP_Trfase"/>
</dbReference>
<dbReference type="InterPro" id="IPR001451">
    <property type="entry name" value="Hexapep"/>
</dbReference>
<dbReference type="RefSeq" id="WP_011901233.1">
    <property type="nucleotide sequence ID" value="NZ_JAAVJF010000005.1"/>
</dbReference>
<dbReference type="OMA" id="GEGQWIF"/>
<sequence>MKIAPVVLAGGTAGIFEKLTGQLPKTYIKIGGKRLYQYTADALLAIFGKVYVAAPRPEDNPYIYVEERGTGVERAISAAEAYLGAETHMLIAYGDVYVESYAYRSLIEATATTGADGAVLAVPRKATKGYGVLETKAGTLLAKIGGEGQWIFGGLALLPRAALRIIEQAGLYEGLNQIAQRSKIAVVPWSGTWHDVNHPEDLMQLLEYTAPRNTIIAKTAKVSPTAVLEGPVVIEDGVEIDHYAVIKGPAYIGKGAFIGAHALIRNYTDIEEGAVIGSSTEVSHSLICERATVGRGSFVSYSVVGEEAVLEPNIVTMSVLREGRDRLEPIQVRGQVYYKLGALIPRKARVSAGTTLPPGAGWD</sequence>
<dbReference type="Pfam" id="PF12804">
    <property type="entry name" value="NTP_transf_3"/>
    <property type="match status" value="1"/>
</dbReference>
<evidence type="ECO:0000313" key="10">
    <source>
        <dbReference type="EMBL" id="NYR16302.1"/>
    </source>
</evidence>
<keyword evidence="5" id="KW-0511">Multifunctional enzyme</keyword>
<keyword evidence="3" id="KW-0808">Transferase</keyword>
<dbReference type="Gene3D" id="3.90.550.10">
    <property type="entry name" value="Spore Coat Polysaccharide Biosynthesis Protein SpsA, Chain A"/>
    <property type="match status" value="1"/>
</dbReference>
<dbReference type="AlphaFoldDB" id="A0A7L4PC30"/>
<comment type="similarity">
    <text evidence="1">In the C-terminal section; belongs to the transferase hexapeptide repeat family.</text>
</comment>
<evidence type="ECO:0000256" key="7">
    <source>
        <dbReference type="ARBA" id="ARBA00048247"/>
    </source>
</evidence>
<keyword evidence="6" id="KW-0012">Acyltransferase</keyword>
<accession>A0A7L4PC30</accession>
<evidence type="ECO:0000259" key="9">
    <source>
        <dbReference type="Pfam" id="PF12804"/>
    </source>
</evidence>
<dbReference type="Pfam" id="PF00132">
    <property type="entry name" value="Hexapep"/>
    <property type="match status" value="1"/>
</dbReference>
<evidence type="ECO:0000313" key="11">
    <source>
        <dbReference type="Proteomes" id="UP000554766"/>
    </source>
</evidence>
<evidence type="ECO:0000256" key="6">
    <source>
        <dbReference type="ARBA" id="ARBA00023315"/>
    </source>
</evidence>
<dbReference type="PANTHER" id="PTHR43584">
    <property type="entry name" value="NUCLEOTIDYL TRANSFERASE"/>
    <property type="match status" value="1"/>
</dbReference>
<dbReference type="GO" id="GO:0003977">
    <property type="term" value="F:UDP-N-acetylglucosamine diphosphorylase activity"/>
    <property type="evidence" value="ECO:0007669"/>
    <property type="project" value="UniProtKB-EC"/>
</dbReference>
<proteinExistence type="inferred from homology"/>
<dbReference type="InterPro" id="IPR011004">
    <property type="entry name" value="Trimer_LpxA-like_sf"/>
</dbReference>
<comment type="caution">
    <text evidence="10">The sequence shown here is derived from an EMBL/GenBank/DDBJ whole genome shotgun (WGS) entry which is preliminary data.</text>
</comment>
<organism evidence="10 11">
    <name type="scientific">Pyrobaculum arsenaticum</name>
    <dbReference type="NCBI Taxonomy" id="121277"/>
    <lineage>
        <taxon>Archaea</taxon>
        <taxon>Thermoproteota</taxon>
        <taxon>Thermoprotei</taxon>
        <taxon>Thermoproteales</taxon>
        <taxon>Thermoproteaceae</taxon>
        <taxon>Pyrobaculum</taxon>
    </lineage>
</organism>
<keyword evidence="11" id="KW-1185">Reference proteome</keyword>
<comment type="catalytic activity">
    <reaction evidence="8">
        <text>N-acetyl-alpha-D-glucosamine 1-phosphate + UTP + H(+) = UDP-N-acetyl-alpha-D-glucosamine + diphosphate</text>
        <dbReference type="Rhea" id="RHEA:13509"/>
        <dbReference type="ChEBI" id="CHEBI:15378"/>
        <dbReference type="ChEBI" id="CHEBI:33019"/>
        <dbReference type="ChEBI" id="CHEBI:46398"/>
        <dbReference type="ChEBI" id="CHEBI:57705"/>
        <dbReference type="ChEBI" id="CHEBI:57776"/>
        <dbReference type="EC" id="2.7.7.23"/>
    </reaction>
</comment>
<evidence type="ECO:0000256" key="2">
    <source>
        <dbReference type="ARBA" id="ARBA00007947"/>
    </source>
</evidence>
<dbReference type="SUPFAM" id="SSF51161">
    <property type="entry name" value="Trimeric LpxA-like enzymes"/>
    <property type="match status" value="1"/>
</dbReference>
<dbReference type="InterPro" id="IPR029044">
    <property type="entry name" value="Nucleotide-diphossugar_trans"/>
</dbReference>
<dbReference type="Proteomes" id="UP000554766">
    <property type="component" value="Unassembled WGS sequence"/>
</dbReference>
<evidence type="ECO:0000256" key="4">
    <source>
        <dbReference type="ARBA" id="ARBA00022695"/>
    </source>
</evidence>
<feature type="domain" description="MobA-like NTP transferase" evidence="9">
    <location>
        <begin position="6"/>
        <end position="168"/>
    </location>
</feature>
<name>A0A7L4PC30_9CREN</name>
<keyword evidence="4" id="KW-0548">Nucleotidyltransferase</keyword>
<evidence type="ECO:0000256" key="3">
    <source>
        <dbReference type="ARBA" id="ARBA00022679"/>
    </source>
</evidence>
<comment type="catalytic activity">
    <reaction evidence="7">
        <text>alpha-D-glucosamine 1-phosphate + acetyl-CoA = N-acetyl-alpha-D-glucosamine 1-phosphate + CoA + H(+)</text>
        <dbReference type="Rhea" id="RHEA:13725"/>
        <dbReference type="ChEBI" id="CHEBI:15378"/>
        <dbReference type="ChEBI" id="CHEBI:57287"/>
        <dbReference type="ChEBI" id="CHEBI:57288"/>
        <dbReference type="ChEBI" id="CHEBI:57776"/>
        <dbReference type="ChEBI" id="CHEBI:58516"/>
        <dbReference type="EC" id="2.3.1.157"/>
    </reaction>
</comment>
<gene>
    <name evidence="10" type="ORF">HC235_10240</name>
</gene>
<evidence type="ECO:0000256" key="5">
    <source>
        <dbReference type="ARBA" id="ARBA00023268"/>
    </source>
</evidence>
<dbReference type="GeneID" id="5055522"/>
<dbReference type="PANTHER" id="PTHR43584:SF8">
    <property type="entry name" value="N-ACETYLMURAMATE ALPHA-1-PHOSPHATE URIDYLYLTRANSFERASE"/>
    <property type="match status" value="1"/>
</dbReference>
<protein>
    <submittedName>
        <fullName evidence="10">NDP-sugar synthase</fullName>
    </submittedName>
</protein>
<dbReference type="Gene3D" id="2.160.10.10">
    <property type="entry name" value="Hexapeptide repeat proteins"/>
    <property type="match status" value="1"/>
</dbReference>
<dbReference type="InterPro" id="IPR050065">
    <property type="entry name" value="GlmU-like"/>
</dbReference>